<gene>
    <name evidence="1" type="ORF">EGYM00163_LOCUS26886</name>
</gene>
<dbReference type="AlphaFoldDB" id="A0A7S4FUP0"/>
<protein>
    <submittedName>
        <fullName evidence="1">Uncharacterized protein</fullName>
    </submittedName>
</protein>
<accession>A0A7S4FUP0</accession>
<evidence type="ECO:0000313" key="1">
    <source>
        <dbReference type="EMBL" id="CAE0815728.1"/>
    </source>
</evidence>
<dbReference type="EMBL" id="HBJA01076644">
    <property type="protein sequence ID" value="CAE0815728.1"/>
    <property type="molecule type" value="Transcribed_RNA"/>
</dbReference>
<proteinExistence type="predicted"/>
<reference evidence="1" key="1">
    <citation type="submission" date="2021-01" db="EMBL/GenBank/DDBJ databases">
        <authorList>
            <person name="Corre E."/>
            <person name="Pelletier E."/>
            <person name="Niang G."/>
            <person name="Scheremetjew M."/>
            <person name="Finn R."/>
            <person name="Kale V."/>
            <person name="Holt S."/>
            <person name="Cochrane G."/>
            <person name="Meng A."/>
            <person name="Brown T."/>
            <person name="Cohen L."/>
        </authorList>
    </citation>
    <scope>NUCLEOTIDE SEQUENCE</scope>
    <source>
        <strain evidence="1">CCMP1594</strain>
    </source>
</reference>
<organism evidence="1">
    <name type="scientific">Eutreptiella gymnastica</name>
    <dbReference type="NCBI Taxonomy" id="73025"/>
    <lineage>
        <taxon>Eukaryota</taxon>
        <taxon>Discoba</taxon>
        <taxon>Euglenozoa</taxon>
        <taxon>Euglenida</taxon>
        <taxon>Spirocuta</taxon>
        <taxon>Euglenophyceae</taxon>
        <taxon>Eutreptiales</taxon>
        <taxon>Eutreptiaceae</taxon>
        <taxon>Eutreptiella</taxon>
    </lineage>
</organism>
<name>A0A7S4FUP0_9EUGL</name>
<sequence length="119" mass="12158">MRPLHLRAAAPSDGRILGVSQSGVPGSVCGPGKQSPTPPLAAIFVPQVGGGGSPLGEVYSFLLGYAITFLRGVVRGIGESPPILGQASPLQYQETNGLMVGFHCVACESVSRALSVRVS</sequence>